<keyword evidence="2 5" id="KW-0378">Hydrolase</keyword>
<comment type="caution">
    <text evidence="5">The sequence shown here is derived from an EMBL/GenBank/DDBJ whole genome shotgun (WGS) entry which is preliminary data.</text>
</comment>
<name>A0A4S4A0B3_9FLAO</name>
<protein>
    <submittedName>
        <fullName evidence="5">Alpha/beta hydrolase</fullName>
    </submittedName>
</protein>
<accession>A0A4S4A0B3</accession>
<dbReference type="EMBL" id="SSNZ01000002">
    <property type="protein sequence ID" value="THF51685.1"/>
    <property type="molecule type" value="Genomic_DNA"/>
</dbReference>
<dbReference type="OrthoDB" id="9777975at2"/>
<dbReference type="PROSITE" id="PS01174">
    <property type="entry name" value="LIPASE_GDXG_SER"/>
    <property type="match status" value="1"/>
</dbReference>
<gene>
    <name evidence="5" type="ORF">E6C50_07955</name>
</gene>
<evidence type="ECO:0000313" key="6">
    <source>
        <dbReference type="Proteomes" id="UP000307507"/>
    </source>
</evidence>
<dbReference type="Gene3D" id="3.40.50.1820">
    <property type="entry name" value="alpha/beta hydrolase"/>
    <property type="match status" value="1"/>
</dbReference>
<feature type="active site" evidence="3">
    <location>
        <position position="174"/>
    </location>
</feature>
<organism evidence="5 6">
    <name type="scientific">Flavobacterium supellecticarium</name>
    <dbReference type="NCBI Taxonomy" id="2565924"/>
    <lineage>
        <taxon>Bacteria</taxon>
        <taxon>Pseudomonadati</taxon>
        <taxon>Bacteroidota</taxon>
        <taxon>Flavobacteriia</taxon>
        <taxon>Flavobacteriales</taxon>
        <taxon>Flavobacteriaceae</taxon>
        <taxon>Flavobacterium</taxon>
    </lineage>
</organism>
<dbReference type="SUPFAM" id="SSF53474">
    <property type="entry name" value="alpha/beta-Hydrolases"/>
    <property type="match status" value="1"/>
</dbReference>
<dbReference type="InterPro" id="IPR029058">
    <property type="entry name" value="AB_hydrolase_fold"/>
</dbReference>
<comment type="similarity">
    <text evidence="1">Belongs to the 'GDXG' lipolytic enzyme family.</text>
</comment>
<evidence type="ECO:0000256" key="3">
    <source>
        <dbReference type="PROSITE-ProRule" id="PRU10038"/>
    </source>
</evidence>
<dbReference type="GO" id="GO:0016787">
    <property type="term" value="F:hydrolase activity"/>
    <property type="evidence" value="ECO:0007669"/>
    <property type="project" value="UniProtKB-KW"/>
</dbReference>
<evidence type="ECO:0000313" key="5">
    <source>
        <dbReference type="EMBL" id="THF51685.1"/>
    </source>
</evidence>
<proteinExistence type="inferred from homology"/>
<sequence>MLNQYFVMKIKKIILGLLGTLLVLGIAGYATSKISPWPTALLLRYAFDYGADKKSEALEKHVPDHITVIQDQCYDSTDTEALLDVYYPENQIITASIIWVHGGGWLSGNKKQVANYGKILASKGFSVVSIDYALAPSVVYPGPVRQLNTALDYLIQNQQRLHICTAKMILAGDSAGAQIAAQTAALLTSPEYAKLLGIVPKTPVCRIAGLVLYCGPYDIGKTDVETGFKGLARPILWSYSGTKDFLTDAYFKTASVNQYLTKHFPPAFISAGNGDDLLFQSQVLARHLADLSVPVDTLFFPNAYTPKLPHEYQFDLDHKAGTTALQRSVQFIMKLP</sequence>
<reference evidence="5 6" key="1">
    <citation type="submission" date="2019-04" db="EMBL/GenBank/DDBJ databases">
        <title>Flavobacterium sp. nov. isolated from construction timber.</title>
        <authorList>
            <person name="Lin S.-Y."/>
            <person name="Chang C.-T."/>
            <person name="Young C.-C."/>
        </authorList>
    </citation>
    <scope>NUCLEOTIDE SEQUENCE [LARGE SCALE GENOMIC DNA]</scope>
    <source>
        <strain evidence="5 6">CC-CTC003</strain>
    </source>
</reference>
<dbReference type="InterPro" id="IPR050300">
    <property type="entry name" value="GDXG_lipolytic_enzyme"/>
</dbReference>
<evidence type="ECO:0000259" key="4">
    <source>
        <dbReference type="Pfam" id="PF20434"/>
    </source>
</evidence>
<dbReference type="PANTHER" id="PTHR48081">
    <property type="entry name" value="AB HYDROLASE SUPERFAMILY PROTEIN C4A8.06C"/>
    <property type="match status" value="1"/>
</dbReference>
<dbReference type="InterPro" id="IPR033140">
    <property type="entry name" value="Lipase_GDXG_put_SER_AS"/>
</dbReference>
<dbReference type="AlphaFoldDB" id="A0A4S4A0B3"/>
<dbReference type="Pfam" id="PF20434">
    <property type="entry name" value="BD-FAE"/>
    <property type="match status" value="1"/>
</dbReference>
<dbReference type="Proteomes" id="UP000307507">
    <property type="component" value="Unassembled WGS sequence"/>
</dbReference>
<keyword evidence="6" id="KW-1185">Reference proteome</keyword>
<evidence type="ECO:0000256" key="2">
    <source>
        <dbReference type="ARBA" id="ARBA00022801"/>
    </source>
</evidence>
<dbReference type="InterPro" id="IPR049492">
    <property type="entry name" value="BD-FAE-like_dom"/>
</dbReference>
<evidence type="ECO:0000256" key="1">
    <source>
        <dbReference type="ARBA" id="ARBA00010515"/>
    </source>
</evidence>
<feature type="domain" description="BD-FAE-like" evidence="4">
    <location>
        <begin position="83"/>
        <end position="283"/>
    </location>
</feature>